<dbReference type="Proteomes" id="UP001161422">
    <property type="component" value="Unassembled WGS sequence"/>
</dbReference>
<dbReference type="InterPro" id="IPR038673">
    <property type="entry name" value="OprB_sf"/>
</dbReference>
<keyword evidence="4" id="KW-1185">Reference proteome</keyword>
<dbReference type="EMBL" id="BSNC01000004">
    <property type="protein sequence ID" value="GLP96034.1"/>
    <property type="molecule type" value="Genomic_DNA"/>
</dbReference>
<proteinExistence type="inferred from homology"/>
<keyword evidence="2" id="KW-0732">Signal</keyword>
<evidence type="ECO:0008006" key="5">
    <source>
        <dbReference type="Google" id="ProtNLM"/>
    </source>
</evidence>
<feature type="chain" id="PRO_5041485204" description="Porin" evidence="2">
    <location>
        <begin position="26"/>
        <end position="393"/>
    </location>
</feature>
<feature type="signal peptide" evidence="2">
    <location>
        <begin position="1"/>
        <end position="25"/>
    </location>
</feature>
<dbReference type="RefSeq" id="WP_169903084.1">
    <property type="nucleotide sequence ID" value="NZ_BSNC01000004.1"/>
</dbReference>
<gene>
    <name evidence="3" type="ORF">GCM10007895_13400</name>
</gene>
<comment type="similarity">
    <text evidence="1 2">Belongs to the OprB family.</text>
</comment>
<dbReference type="PANTHER" id="PTHR37944:SF1">
    <property type="entry name" value="PORIN B"/>
    <property type="match status" value="1"/>
</dbReference>
<name>A0AA37RVJ5_9GAMM</name>
<dbReference type="GO" id="GO:0015288">
    <property type="term" value="F:porin activity"/>
    <property type="evidence" value="ECO:0007669"/>
    <property type="project" value="InterPro"/>
</dbReference>
<dbReference type="GO" id="GO:0016020">
    <property type="term" value="C:membrane"/>
    <property type="evidence" value="ECO:0007669"/>
    <property type="project" value="InterPro"/>
</dbReference>
<evidence type="ECO:0000313" key="4">
    <source>
        <dbReference type="Proteomes" id="UP001161422"/>
    </source>
</evidence>
<dbReference type="AlphaFoldDB" id="A0AA37RVJ5"/>
<sequence>MRLKTRGLAALTAMALLSIPSAATFANEAKKELKEKGIDLSMSYTNFAYDWQSDNGAKPSQNGGRGDINVTIDGKAIGLWDGFSVNVNQIFLHGQNNFNRTMGQNDVIMSPVLGMTFPRENETSAHVTQQFGKRVAVMAGKFDMIKMASATPLVGGGGLSTFSNMAIAAPISGIVSPFSTGAVLSVQGDKASYTFMVYDPRNTQNSNRVLDHTFEDGTSGMANIRVPVTIGGKQGYHSITANVSDYKGKDIRGTGEMKKRRWYAAYDVQQYLFQNKDDPSKGWGVFGRIARSDGNPTPVLGHLMVGIGGNSFIKGRSDDLWGVAHAHYEMSKDFNYKVTEPRNLLRPEQVTEAYYNVAVLSWLRVTANFQHIRPAFNLRKPDTVIGIRTQIVF</sequence>
<dbReference type="GO" id="GO:0008643">
    <property type="term" value="P:carbohydrate transport"/>
    <property type="evidence" value="ECO:0007669"/>
    <property type="project" value="InterPro"/>
</dbReference>
<evidence type="ECO:0000256" key="1">
    <source>
        <dbReference type="ARBA" id="ARBA00008769"/>
    </source>
</evidence>
<evidence type="ECO:0000256" key="2">
    <source>
        <dbReference type="RuleBase" id="RU363072"/>
    </source>
</evidence>
<dbReference type="Pfam" id="PF04966">
    <property type="entry name" value="OprB"/>
    <property type="match status" value="1"/>
</dbReference>
<protein>
    <recommendedName>
        <fullName evidence="5">Porin</fullName>
    </recommendedName>
</protein>
<dbReference type="InterPro" id="IPR007049">
    <property type="entry name" value="Carb-sel_porin_OprB"/>
</dbReference>
<organism evidence="3 4">
    <name type="scientific">Paraferrimonas sedimenticola</name>
    <dbReference type="NCBI Taxonomy" id="375674"/>
    <lineage>
        <taxon>Bacteria</taxon>
        <taxon>Pseudomonadati</taxon>
        <taxon>Pseudomonadota</taxon>
        <taxon>Gammaproteobacteria</taxon>
        <taxon>Alteromonadales</taxon>
        <taxon>Ferrimonadaceae</taxon>
        <taxon>Paraferrimonas</taxon>
    </lineage>
</organism>
<dbReference type="Gene3D" id="2.40.160.180">
    <property type="entry name" value="Carbohydrate-selective porin OprB"/>
    <property type="match status" value="1"/>
</dbReference>
<dbReference type="PANTHER" id="PTHR37944">
    <property type="entry name" value="PORIN B"/>
    <property type="match status" value="1"/>
</dbReference>
<reference evidence="3" key="1">
    <citation type="journal article" date="2014" name="Int. J. Syst. Evol. Microbiol.">
        <title>Complete genome sequence of Corynebacterium casei LMG S-19264T (=DSM 44701T), isolated from a smear-ripened cheese.</title>
        <authorList>
            <consortium name="US DOE Joint Genome Institute (JGI-PGF)"/>
            <person name="Walter F."/>
            <person name="Albersmeier A."/>
            <person name="Kalinowski J."/>
            <person name="Ruckert C."/>
        </authorList>
    </citation>
    <scope>NUCLEOTIDE SEQUENCE</scope>
    <source>
        <strain evidence="3">NBRC 101628</strain>
    </source>
</reference>
<comment type="caution">
    <text evidence="3">The sequence shown here is derived from an EMBL/GenBank/DDBJ whole genome shotgun (WGS) entry which is preliminary data.</text>
</comment>
<evidence type="ECO:0000313" key="3">
    <source>
        <dbReference type="EMBL" id="GLP96034.1"/>
    </source>
</evidence>
<accession>A0AA37RVJ5</accession>
<dbReference type="InterPro" id="IPR052932">
    <property type="entry name" value="OprB_Porin"/>
</dbReference>
<reference evidence="3" key="2">
    <citation type="submission" date="2023-01" db="EMBL/GenBank/DDBJ databases">
        <title>Draft genome sequence of Paraferrimonas sedimenticola strain NBRC 101628.</title>
        <authorList>
            <person name="Sun Q."/>
            <person name="Mori K."/>
        </authorList>
    </citation>
    <scope>NUCLEOTIDE SEQUENCE</scope>
    <source>
        <strain evidence="3">NBRC 101628</strain>
    </source>
</reference>